<feature type="domain" description="Enhancer of polycomb-like N-terminal" evidence="9">
    <location>
        <begin position="9"/>
        <end position="153"/>
    </location>
</feature>
<sequence>MSRARATRPKKLNAKQNVQIFREDQVDSLIDYDSQRAVIETGVEKAEESEYHLQQAIKAAEAAKADAKVKDAYIPTPPTIASDLQYDVLYPKGWQQPATYVRSSATVEDCSGVAYCMDEEDELALKLINGKLPTGQPPCTEDQFEEVMNFFEETAQAKQPFAAVDSPPVLPLEELQEQFDETTPAYVRTFSKYVYEHWRSRREQKGNRPLAPRLKFETGQESDDSDPYVCFRRRELRQIRKTRNRDAQSAEKLRKLRTELETARGMLLMVKRREMLRKECLEIDRQVFEQRQSLRDTKRKLGMKGDDDLLINQKVTPTLSTKQNVVLTLSKKQKLPPGMTPNQAALAHQLRMPMPPGPGPELRTLEDVIAAREREIQKEIQTNIEKHIRWNEGFVDKTMAPLTPEAEDYPSPDEHFREAMAATEYLPTPPASISDEESQPQPAEDKDVVMKDVSRPSTPFRYASPADDETVGPMPSFRRRVGRGGRIIIDRRLPRPKRDSAEEDKFRFDSDDDDAPDMDSPEDMSYSRMSQRAYLLGASSAQPVSSRRQQADAGGPSQSPSGPQAHPQPTPTPS</sequence>
<feature type="compositionally biased region" description="Acidic residues" evidence="8">
    <location>
        <begin position="510"/>
        <end position="522"/>
    </location>
</feature>
<organism evidence="10 11">
    <name type="scientific">Exophiala spinifera</name>
    <dbReference type="NCBI Taxonomy" id="91928"/>
    <lineage>
        <taxon>Eukaryota</taxon>
        <taxon>Fungi</taxon>
        <taxon>Dikarya</taxon>
        <taxon>Ascomycota</taxon>
        <taxon>Pezizomycotina</taxon>
        <taxon>Eurotiomycetes</taxon>
        <taxon>Chaetothyriomycetidae</taxon>
        <taxon>Chaetothyriales</taxon>
        <taxon>Herpotrichiellaceae</taxon>
        <taxon>Exophiala</taxon>
    </lineage>
</organism>
<comment type="function">
    <text evidence="6">Component of the NuA4 histone acetyltransferase complex which is involved in transcriptional activation of selected genes principally by acetylation of nucleosomal histone H4 and H2A. The NuA4 complex is also involved in DNA repair. Involved in gene silencing by neighboring heterochromatin, blockage of the silencing spreading along the chromosome, and required for cell cycle progression through G2/M.</text>
</comment>
<feature type="compositionally biased region" description="Basic and acidic residues" evidence="8">
    <location>
        <begin position="443"/>
        <end position="454"/>
    </location>
</feature>
<keyword evidence="5 7" id="KW-0539">Nucleus</keyword>
<dbReference type="InterPro" id="IPR019542">
    <property type="entry name" value="Enhancer_polycomb-like_N"/>
</dbReference>
<evidence type="ECO:0000256" key="4">
    <source>
        <dbReference type="ARBA" id="ARBA00023163"/>
    </source>
</evidence>
<evidence type="ECO:0000259" key="9">
    <source>
        <dbReference type="Pfam" id="PF10513"/>
    </source>
</evidence>
<name>A0A0D2B9E4_9EURO</name>
<comment type="subcellular location">
    <subcellularLocation>
        <location evidence="1 7">Nucleus</location>
    </subcellularLocation>
</comment>
<evidence type="ECO:0000256" key="3">
    <source>
        <dbReference type="ARBA" id="ARBA00023015"/>
    </source>
</evidence>
<dbReference type="STRING" id="91928.A0A0D2B9E4"/>
<dbReference type="HOGENOM" id="CLU_010580_1_0_1"/>
<dbReference type="RefSeq" id="XP_016235759.1">
    <property type="nucleotide sequence ID" value="XM_016379932.1"/>
</dbReference>
<dbReference type="VEuPathDB" id="FungiDB:PV08_05591"/>
<dbReference type="GO" id="GO:0006357">
    <property type="term" value="P:regulation of transcription by RNA polymerase II"/>
    <property type="evidence" value="ECO:0007669"/>
    <property type="project" value="InterPro"/>
</dbReference>
<dbReference type="Proteomes" id="UP000053328">
    <property type="component" value="Unassembled WGS sequence"/>
</dbReference>
<evidence type="ECO:0000256" key="5">
    <source>
        <dbReference type="ARBA" id="ARBA00023242"/>
    </source>
</evidence>
<evidence type="ECO:0000256" key="6">
    <source>
        <dbReference type="ARBA" id="ARBA00025513"/>
    </source>
</evidence>
<keyword evidence="11" id="KW-1185">Reference proteome</keyword>
<keyword evidence="3 7" id="KW-0805">Transcription regulation</keyword>
<evidence type="ECO:0000256" key="8">
    <source>
        <dbReference type="SAM" id="MobiDB-lite"/>
    </source>
</evidence>
<evidence type="ECO:0000313" key="11">
    <source>
        <dbReference type="Proteomes" id="UP000053328"/>
    </source>
</evidence>
<proteinExistence type="inferred from homology"/>
<dbReference type="GeneID" id="27332674"/>
<dbReference type="EMBL" id="KN847495">
    <property type="protein sequence ID" value="KIW15543.1"/>
    <property type="molecule type" value="Genomic_DNA"/>
</dbReference>
<feature type="region of interest" description="Disordered" evidence="8">
    <location>
        <begin position="427"/>
        <end position="574"/>
    </location>
</feature>
<protein>
    <recommendedName>
        <fullName evidence="7">Enhancer of polycomb-like protein</fullName>
    </recommendedName>
</protein>
<dbReference type="InterPro" id="IPR024943">
    <property type="entry name" value="Enhancer_polycomb"/>
</dbReference>
<evidence type="ECO:0000256" key="2">
    <source>
        <dbReference type="ARBA" id="ARBA00008035"/>
    </source>
</evidence>
<keyword evidence="4 7" id="KW-0804">Transcription</keyword>
<dbReference type="GO" id="GO:0035267">
    <property type="term" value="C:NuA4 histone acetyltransferase complex"/>
    <property type="evidence" value="ECO:0007669"/>
    <property type="project" value="InterPro"/>
</dbReference>
<feature type="compositionally biased region" description="Basic and acidic residues" evidence="8">
    <location>
        <begin position="488"/>
        <end position="509"/>
    </location>
</feature>
<dbReference type="GO" id="GO:0005634">
    <property type="term" value="C:nucleus"/>
    <property type="evidence" value="ECO:0007669"/>
    <property type="project" value="UniProtKB-SubCell"/>
</dbReference>
<dbReference type="AlphaFoldDB" id="A0A0D2B9E4"/>
<dbReference type="OrthoDB" id="435275at2759"/>
<evidence type="ECO:0000256" key="1">
    <source>
        <dbReference type="ARBA" id="ARBA00004123"/>
    </source>
</evidence>
<evidence type="ECO:0000256" key="7">
    <source>
        <dbReference type="RuleBase" id="RU361124"/>
    </source>
</evidence>
<feature type="compositionally biased region" description="Polar residues" evidence="8">
    <location>
        <begin position="539"/>
        <end position="548"/>
    </location>
</feature>
<comment type="similarity">
    <text evidence="2 7">Belongs to the enhancer of polycomb family.</text>
</comment>
<reference evidence="10 11" key="1">
    <citation type="submission" date="2015-01" db="EMBL/GenBank/DDBJ databases">
        <title>The Genome Sequence of Exophiala spinifera CBS89968.</title>
        <authorList>
            <consortium name="The Broad Institute Genomics Platform"/>
            <person name="Cuomo C."/>
            <person name="de Hoog S."/>
            <person name="Gorbushina A."/>
            <person name="Stielow B."/>
            <person name="Teixiera M."/>
            <person name="Abouelleil A."/>
            <person name="Chapman S.B."/>
            <person name="Priest M."/>
            <person name="Young S.K."/>
            <person name="Wortman J."/>
            <person name="Nusbaum C."/>
            <person name="Birren B."/>
        </authorList>
    </citation>
    <scope>NUCLEOTIDE SEQUENCE [LARGE SCALE GENOMIC DNA]</scope>
    <source>
        <strain evidence="10 11">CBS 89968</strain>
    </source>
</reference>
<dbReference type="PANTHER" id="PTHR14898">
    <property type="entry name" value="ENHANCER OF POLYCOMB"/>
    <property type="match status" value="1"/>
</dbReference>
<evidence type="ECO:0000313" key="10">
    <source>
        <dbReference type="EMBL" id="KIW15543.1"/>
    </source>
</evidence>
<accession>A0A0D2B9E4</accession>
<gene>
    <name evidence="10" type="ORF">PV08_05591</name>
</gene>
<dbReference type="Pfam" id="PF10513">
    <property type="entry name" value="EPL1"/>
    <property type="match status" value="1"/>
</dbReference>